<protein>
    <recommendedName>
        <fullName evidence="13">AAA+ ATPase domain-containing protein</fullName>
    </recommendedName>
</protein>
<dbReference type="GO" id="GO:0030286">
    <property type="term" value="C:dynein complex"/>
    <property type="evidence" value="ECO:0007669"/>
    <property type="project" value="UniProtKB-KW"/>
</dbReference>
<sequence length="5571" mass="630401">MSSSIDGRLKEPGGTKLPSVVVGRSYLVSPGCSAKPNHHFTAKEYASNWALELRSRIKESVECHEDVNEDDMMTLKKEIVDVFITTLQVDNRTQWSIFVEIMATLEPYRDFFDYFETKAEFHHYLERILHHIKLHKERLFDLQIEAILNKVFPEDVKQLTEKGISPKKNYCSIPLPVPSLSTPAASHKTQDEVDLLPPHRYPGPRLPDGTNPYSTYIPTDAEIVGAKPLTLRDLSKSMGPVALEMAARESVWNHTLSATALALDTDLPIEVKKEVQSSNVSKSLPCSPLTSRSERTPRPAPKMHDEVPVMTGREAVQFFAGCHHIGKIKSLYLNLAPCRHYSPYDLITVPRNKTNPEHYVFSTFGVMHVYPDQPAESMTLAEWQRDAVLWTAASKIPFFKNFLVAKAFHRWSANRQYTEFQRRQRRILSNLLPAIPQFGAALLQIGSLLKELLTVPFLPSEIDTTYQLGEYENNINYKNIQAEKLLEKFFRYCKLVVDYTAEEAFRKMRYCEEQVKKKQVFSKDSLYMQRVKKEERDNNLKAAKRETAFLGNFVKLVDQMIVEHMFEVTKTQAIHFVHEVLEIGAHAPREGFFKANLVFNKHDILGLSPSKERFQKVLSNTLRGIPSVLTSKAIAMDGCVTDRESQEGETTTRSDSHKHPDNIHRTSISFAQAMTEGKSATASLISSLKQSSHQTIGNVSEHVSQKGGDSGASCSDEGKEYQTTSVHPKGGDNGIPLPELPHRTTPTKDMDELGVATPELVISYADETNLLVEGEGFMGQYSPLSKANLDDKLTMDLEYQAALKKQTELMNSALEEVSHYCEFNNWLNEIHQFCRKWNDKSVKEFRGAQAYAIEQKLTELRQWSDKVRNFDRNYITENGMFYIDCLAIHEGLLPRLNDIYQELITFVADEAKSLAISFAEEMNVILQNMTDKRSDVSSFASFAKNFSHYKKNTGQFQQRVEYIKSLYEVIRMSYRQLTPEEEKYEERVWSSWEAFLMQMQDASEFVNTQTPLMTQELEETFQRLRKEATLQAELATTGKFLDPGENPIRILAEMKVIREKFFSTQVQLQEASSWREAILGEPYILKFLNEMVMRMDVRQELWKYVEVSTHTIKDWKQMLFKKINIKKALEKVIEWQSAASQLKPLLPQGDSVLTTWYREMQEFRKDLPILYKLGNDALRDRHWHSIFLGMCEPYEPDHQFTVAELMSYQLSEHADLVHATYMSAIAEYDLEQRLGRITRFWQDRVFKLAKHIPDSMFKEPSKRISSASKRPTKLERYRQERAAALAGAQRGLDVATDDFYVLIEVEELKYQLEDSRITVDAMLASPYVGDIKDQVEYWCQALREIEEITDLWIECQKKWLYLLKIFERPDLYRKLSQQAYKFEANHNKFKDWMRVVSNDSKCLSVVNRRRGDKGYRLLQGDNLRTLLLTIMKEQEEVLKDLESYIERSRANFPRLYFLSNLEIVDLLGVSRNPQALLPFVRKCFPNVQNMSFALPPGMGGLNSQLDFALNSDKLEGVSIQGMCGEELPLYMRIEAIASGTKWLQNLCEVLKNTMTIAMQACVQARIEEGTRQPILILEELARLGSHKSDPSSKQEEITNEIKSTFRHWLLRFPVQCVITSEAIMWERGMTRILDKEDKEELRTLRSSLGAKIDQLVDVLKETQTRAKINDIDRHRLKLLISGLLNQGIYHRDIMENLISSNQVTDAAFDWLKIIKFRMDIRNVLRAKTVVSENPSNTSSSKSVSKSPRKASFTRTKREQKVEDIPKLTRTLTTVSTDYQFSTCYVQQLGNVFSYDYEYLGPCSHLVIAPLTERAFLALGHALKTFHCATLIGPNGTGKTETIRELGKLLGRCLFTISCHESITLPMMLQYLTGMVQSGCWALFDDTDRLSKGLMSVTSQQIDYLRSALRTLDINSENQYQIRGHSHFDKKAGMGDKVIRRNSLTTLHPLPKVEPKPSSPAMERQRTVPHGFNEKGLVTYFEDTWVAERDQRRHSIEREIEIKESDLYKSNKPPPLFYEHVKAGRKRSQPDYSKLNAEPSYVHRMLGNVMFNGKLMQASSNFGCFMTLNASNPASLDIPYNFRILMRPCALIVPDLEHIVSVTLQSYGFVEHKLWSRKLVLLFKIMESQMPKDHNSTGCLREIKSVLILAAAKILDSRFLHEISADGSGASGDTQWKASSAEESSKVAEEHSLVFALKETMRTRHESEAETAYFMNTLRELFPQAMGEQANSEYSSLNQPVVSAVTEVFKEDLMESNELMFTKILQLNTALESKCPVILVGQPGSGKTKVFHTLARAINLLNYKLYAPDHSKDELSTDRDVLFQSKQKLKELDEENQDLLKGIDQDLKPKQSSGIKKLQKLKLNISMAKAVKGAGEAVRNIPKDYAEYPKIDVVHLFPGAVTPLELLGEFENGMWHSGLLTKVVRDSYFMWLATKSFIDSQKNQEKKNVKGAPPELPSILQRWLVLDGNLHPSWTEEVKTLLDDERKLSLGNGEGVLLKDTTNLIFETTDMQLAAPSTLSRCTIVHCGEGTTTWSGAYYTWRQTAGTKYLLTSLGSKILDDLVNDVFPSTVKFVSTECQAALLTDVGSVTAAGNQVTPGVSEVSAFLRILSAMLDRSLNREDIEKKLRMEEEAAQAEAQIGIDSKKGDRHVPPSRQMGSRLTNTSQIEAVVPNYRENLMGMFAFSYIWAFGGHLHDRHKEKFSKFAHDALYRASHSIRLPMWGHVFDYYLDENNASFAKWSDRQQQDRIKNLAGFLVTPEVDRYAYILELLMASHQPVLLSGAPGVGKTSLVQSMVLSKMASTTVTMSRGMTSAIFQDLLMGHVLDIQSKSNAAVGGPGASSSQGNQRHLFFVDDLNMAPAVGDYQPPLELIRNILTKGGTYDQNRKEFQKMGEAAFIASTTLPSAPGTGLGDACRVMSSRLTRQFVNLTVFCPSGDALLTMYSRPLQTWLEEFPTYSVEHHFEFAKAMSGAMLELYNSVRERLRPCPAQAHYIFSFHDLARVVQGIMLMSPRTRIKKVKVKKREAEKLARKGEHVSSAPMMKVIAQLWCHEITRNFGDRIINVDDKNWFKRMVEELVVKHFCSSREDLQHEMTAISEEPTMISRSPPPKKRQFVSPPPNIATPYDDDDDDEKDGERDGKNRLDDDVDGTRGESGMDQTPRSQLKSEEPGNKLDLPPSRGDRGTPRSSRASSRRNEKKEEEEAGEGEEGTPKQLSSGRTASESRSAHTASESRSAVTGVTSAQSATTEGATTHVPSDSPSDTTSQLDKSMMSTTTGRETELGNINEVDTECDGADTEMGGKTTTSGPLSDDSDDSDESDTTSESSSSSASETYASMSELGDSTILKSTLEATLPVPPATPKSSPESVVNFNKDVSCVTGDHSDLEEMESMLEAETSDFASGSASAPMSARQKRQGSRATKRGVTFKAGLIADKEHEAYYGPLLSYEEIKGSATSVTDVIFSRYYMACHTEVQGLPTEKGYTENGPDVLAEALRTCLSKYNEGTSQRLELVFFHEAVHHAARLSRVLAHPRGHALLLGMSYCTGRATLARLAAFVAHCKLFEPKSPSLAQHRLSVVRRHIKLSCMHAGVHGKPAVLLIHEDLGEDCLQDVSAVMAGGTAPGLYSEEEVQDIVGHMMPGGVQTKRVDKIEQAFERFVKRIRQNLHVVVCLNYKGNSFSTDFHALQDKLQRYPGLIKNAFSIDLYVPWSFQALSQVAKAWLEDTKSGVMIPWHPSRRVQQIETASNAMAYIHLSAKAAVERQFCHQREPLRIFTPLTFLEFVHIFKIVSAYLAQTEQAKGKKFEQALDKIDEAFDSIAEFRREVSDLMPQHRSANGTIRDLVTMVERYKQDYIVALDKCKVQEEVIVQLQGPLETLRKSAQSEFDKVNPIYQAAAAVLENLRRNEVEELRSYPNPPENVCYVMNAVCLLFDKPQTWEDAKLLMADVNFFQQLIFYNKDEIPEDKFKALESFVSSPEFVPEHVMYRSKAAWSICSWVHAVYQYTSIHRKMQPHIKNLLDAENKFTKAQAQLGQLRVDAHGIKTNLEYYITQHKESMRVAKAIEKQVQAIERKIARANNLMENMSMQHFLWRSELKKTRRQMASAPGDALMVAACVVYHGPLDDKARLDLMHDWVDRLKQNAVDFQSYMDREPYSVTARLELLMDANQEQGQGQGQGALGQILGLPQGRHGSASVSEAASGSHGAETYQSEMSSNLPVHPQVKTFKYMSAVYDSSKYYKSELKKQDTMESVGPEEDFMDDDSDDDDNTILPTRPNLTLQDILSDFDELSEWRMQSLPTDLHSVQNALMMRVCCHNRKHCWPLLIDPDNQAEMWVKALQGSTNVFTERDVADFVVEDAIPIDETSLQKSSEDDIPEPPPSRGTMLTFSDVTEYTFADSQSQYTSTSRAMTSHGWLSRHTGDSDELRPVTSVTNSWDSFSIGYNANTTDAEDVELPDSNLWVLEADNPNINSRLINAIVHGVTVLVTHLERKPLDPFFRGLLLKQFYVDKDGNKIVKVGDMAFNYHPNFCLYLCSTVPLFVKGDGLYSFPLNRLCVINMAVSDEAIIHRLMFETMKVEKKEFEGQRRSNENDIILHRQRLAREHEIIREKTLNLEGPLLEDKTMLDSLIVCQTNVQRNRQILEETRYMGDHLEGKFAHYTPFIKHSVMLYNILRKMSVLYPCYYFPFYKYVEMFALVIRSRDRGKGSLGAPQVRAQELSDAVLHAVFRYVRLMMFEQHYSLLSLLVSLERMMRQRKASNKELSLFVNGFQKHGLDDTSLLEQKPDWMNAQAWIDCSILESLHHPFHGLCHSLVNNSQQWKEFFEHEISLVNSVPGTTLQELSLFQKCLLWKLVYPHKMLELSNAIILYELGSAIDPPDNYNIREVFAHTDKHVPTIFLLPTAERGPAWDGTVGYPSISPAHELKRLAREVGMEGKVRILNFGVETQMSEVMHAMEDCLTTGHWLLLQNYHLAEEEPSVLFFNTLKDIIYAKWSEEEQKAVERSDSSDEGRSLVTRSRPSTHVPGLKVHNNFRLWLTTKADGKRIMPGLLIQHGLRVTCEATANFRSLLSKTYKSTAFLMNISSDTAMDPVQRFSRVMPMALLHALVLQQSYLGKHAFVKHQFWTLADLFTAIDVFRNLTAWTADTNAITDQVSSVYAGHCQDMSDAKAVEAVVKDLAFYASQPSKAAGLEAKGIGILLQKLITSFKETGDLQRTMDSIEDISARTFSLPDEAQQHLMACKSKILLKELVQATGAPELLLSTQHHSGAPASSLASSVIPSLLAMLSACPAMPDTSSAQILPLDTFLSQEVIGFKELLNVVQSDLQVLNRASQGKISLTSRMTKILENVCDDQVPAAWVSKVFATCPSLRLWLAELPARMKYVKGCLQTTPLVLALNMFLRPDRLFRVAAQTYAKHHFKDVTNVDLNFQVMPEGFKPSTAPENGMYVDGLQLKNASWDNLHSVLTDKSACCYDHEPLPVLWIKPFSTSDSVKGVPVKKSARFNTTEDAAASAAVASKTATTKSGSVLDKKYEYHCPLYSARHSDLQCAANIVWTVQLPSLDPSIIWAQRRTALTLAAVSSE</sequence>
<feature type="region of interest" description="Disordered" evidence="12">
    <location>
        <begin position="1731"/>
        <end position="1758"/>
    </location>
</feature>
<dbReference type="Proteomes" id="UP001283361">
    <property type="component" value="Unassembled WGS sequence"/>
</dbReference>
<evidence type="ECO:0000256" key="2">
    <source>
        <dbReference type="ARBA" id="ARBA00008887"/>
    </source>
</evidence>
<feature type="region of interest" description="Disordered" evidence="12">
    <location>
        <begin position="4991"/>
        <end position="5011"/>
    </location>
</feature>
<dbReference type="GO" id="GO:0051959">
    <property type="term" value="F:dynein light intermediate chain binding"/>
    <property type="evidence" value="ECO:0007669"/>
    <property type="project" value="InterPro"/>
</dbReference>
<dbReference type="InterPro" id="IPR054354">
    <property type="entry name" value="DYNC2H1-like_lid"/>
</dbReference>
<dbReference type="Gene3D" id="1.10.8.710">
    <property type="match status" value="1"/>
</dbReference>
<feature type="compositionally biased region" description="Basic and acidic residues" evidence="12">
    <location>
        <begin position="3133"/>
        <end position="3150"/>
    </location>
</feature>
<reference evidence="14" key="1">
    <citation type="journal article" date="2023" name="G3 (Bethesda)">
        <title>A reference genome for the long-term kleptoplast-retaining sea slug Elysia crispata morphotype clarki.</title>
        <authorList>
            <person name="Eastman K.E."/>
            <person name="Pendleton A.L."/>
            <person name="Shaikh M.A."/>
            <person name="Suttiyut T."/>
            <person name="Ogas R."/>
            <person name="Tomko P."/>
            <person name="Gavelis G."/>
            <person name="Widhalm J.R."/>
            <person name="Wisecaver J.H."/>
        </authorList>
    </citation>
    <scope>NUCLEOTIDE SEQUENCE</scope>
    <source>
        <strain evidence="14">ECLA1</strain>
    </source>
</reference>
<dbReference type="PANTHER" id="PTHR45703:SF36">
    <property type="entry name" value="DYNEIN HEAVY CHAIN, CYTOPLASMIC"/>
    <property type="match status" value="1"/>
</dbReference>
<feature type="domain" description="AAA+ ATPase" evidence="13">
    <location>
        <begin position="1824"/>
        <end position="2089"/>
    </location>
</feature>
<evidence type="ECO:0000256" key="6">
    <source>
        <dbReference type="ARBA" id="ARBA00022840"/>
    </source>
</evidence>
<feature type="compositionally biased region" description="Low complexity" evidence="12">
    <location>
        <begin position="4179"/>
        <end position="4200"/>
    </location>
</feature>
<evidence type="ECO:0000313" key="15">
    <source>
        <dbReference type="Proteomes" id="UP001283361"/>
    </source>
</evidence>
<feature type="compositionally biased region" description="Polar residues" evidence="12">
    <location>
        <begin position="3211"/>
        <end position="3275"/>
    </location>
</feature>
<feature type="region of interest" description="Disordered" evidence="12">
    <location>
        <begin position="280"/>
        <end position="305"/>
    </location>
</feature>
<feature type="compositionally biased region" description="Basic and acidic residues" evidence="12">
    <location>
        <begin position="4991"/>
        <end position="5002"/>
    </location>
</feature>
<dbReference type="Gene3D" id="3.10.490.20">
    <property type="match status" value="1"/>
</dbReference>
<dbReference type="Pfam" id="PF12781">
    <property type="entry name" value="AAA_9"/>
    <property type="match status" value="2"/>
</dbReference>
<feature type="region of interest" description="Disordered" evidence="12">
    <location>
        <begin position="3397"/>
        <end position="3419"/>
    </location>
</feature>
<dbReference type="SMART" id="SM00382">
    <property type="entry name" value="AAA"/>
    <property type="match status" value="2"/>
</dbReference>
<dbReference type="SUPFAM" id="SSF52540">
    <property type="entry name" value="P-loop containing nucleoside triphosphate hydrolases"/>
    <property type="match status" value="3"/>
</dbReference>
<evidence type="ECO:0000256" key="11">
    <source>
        <dbReference type="SAM" id="Coils"/>
    </source>
</evidence>
<comment type="caution">
    <text evidence="14">The sequence shown here is derived from an EMBL/GenBank/DDBJ whole genome shotgun (WGS) entry which is preliminary data.</text>
</comment>
<dbReference type="InterPro" id="IPR041228">
    <property type="entry name" value="Dynein_C"/>
</dbReference>
<keyword evidence="7" id="KW-0243">Dynein</keyword>
<dbReference type="InterPro" id="IPR042222">
    <property type="entry name" value="Dynein_2_N"/>
</dbReference>
<organism evidence="14 15">
    <name type="scientific">Elysia crispata</name>
    <name type="common">lettuce slug</name>
    <dbReference type="NCBI Taxonomy" id="231223"/>
    <lineage>
        <taxon>Eukaryota</taxon>
        <taxon>Metazoa</taxon>
        <taxon>Spiralia</taxon>
        <taxon>Lophotrochozoa</taxon>
        <taxon>Mollusca</taxon>
        <taxon>Gastropoda</taxon>
        <taxon>Heterobranchia</taxon>
        <taxon>Euthyneura</taxon>
        <taxon>Panpulmonata</taxon>
        <taxon>Sacoglossa</taxon>
        <taxon>Placobranchoidea</taxon>
        <taxon>Plakobranchidae</taxon>
        <taxon>Elysia</taxon>
    </lineage>
</organism>
<feature type="compositionally biased region" description="Basic and acidic residues" evidence="12">
    <location>
        <begin position="740"/>
        <end position="749"/>
    </location>
</feature>
<evidence type="ECO:0000256" key="12">
    <source>
        <dbReference type="SAM" id="MobiDB-lite"/>
    </source>
</evidence>
<dbReference type="Gene3D" id="1.20.58.1120">
    <property type="match status" value="1"/>
</dbReference>
<dbReference type="Pfam" id="PF12774">
    <property type="entry name" value="AAA_6"/>
    <property type="match status" value="2"/>
</dbReference>
<dbReference type="GO" id="GO:0045505">
    <property type="term" value="F:dynein intermediate chain binding"/>
    <property type="evidence" value="ECO:0007669"/>
    <property type="project" value="InterPro"/>
</dbReference>
<dbReference type="EMBL" id="JAWDGP010000284">
    <property type="protein sequence ID" value="KAK3801757.1"/>
    <property type="molecule type" value="Genomic_DNA"/>
</dbReference>
<evidence type="ECO:0000256" key="3">
    <source>
        <dbReference type="ARBA" id="ARBA00022490"/>
    </source>
</evidence>
<feature type="region of interest" description="Disordered" evidence="12">
    <location>
        <begin position="642"/>
        <end position="662"/>
    </location>
</feature>
<dbReference type="InterPro" id="IPR013602">
    <property type="entry name" value="Dynein_heavy_linker"/>
</dbReference>
<feature type="region of interest" description="Disordered" evidence="12">
    <location>
        <begin position="4179"/>
        <end position="4209"/>
    </location>
</feature>
<feature type="compositionally biased region" description="Basic residues" evidence="12">
    <location>
        <begin position="3409"/>
        <end position="3419"/>
    </location>
</feature>
<dbReference type="Pfam" id="PF22597">
    <property type="entry name" value="DYN_lid"/>
    <property type="match status" value="1"/>
</dbReference>
<comment type="subcellular location">
    <subcellularLocation>
        <location evidence="1">Cytoplasm</location>
        <location evidence="1">Cytoskeleton</location>
    </subcellularLocation>
</comment>
<feature type="region of interest" description="Disordered" evidence="12">
    <location>
        <begin position="3096"/>
        <end position="3338"/>
    </location>
</feature>
<keyword evidence="15" id="KW-1185">Reference proteome</keyword>
<keyword evidence="10" id="KW-0206">Cytoskeleton</keyword>
<evidence type="ECO:0000256" key="5">
    <source>
        <dbReference type="ARBA" id="ARBA00022741"/>
    </source>
</evidence>
<dbReference type="Gene3D" id="1.20.1270.280">
    <property type="match status" value="1"/>
</dbReference>
<dbReference type="PANTHER" id="PTHR45703">
    <property type="entry name" value="DYNEIN HEAVY CHAIN"/>
    <property type="match status" value="1"/>
</dbReference>
<evidence type="ECO:0000256" key="7">
    <source>
        <dbReference type="ARBA" id="ARBA00023017"/>
    </source>
</evidence>
<dbReference type="InterPro" id="IPR041466">
    <property type="entry name" value="Dynein_AAA5_ext"/>
</dbReference>
<dbReference type="InterPro" id="IPR035706">
    <property type="entry name" value="AAA_9"/>
</dbReference>
<name>A0AAE1B8Y8_9GAST</name>
<dbReference type="Pfam" id="PF17852">
    <property type="entry name" value="Dynein_AAA_lid"/>
    <property type="match status" value="1"/>
</dbReference>
<dbReference type="InterPro" id="IPR024317">
    <property type="entry name" value="Dynein_heavy_chain_D4_dom"/>
</dbReference>
<dbReference type="Pfam" id="PF12780">
    <property type="entry name" value="AAA_8"/>
    <property type="match status" value="1"/>
</dbReference>
<evidence type="ECO:0000256" key="10">
    <source>
        <dbReference type="ARBA" id="ARBA00023212"/>
    </source>
</evidence>
<dbReference type="Pfam" id="PF12777">
    <property type="entry name" value="MT"/>
    <property type="match status" value="1"/>
</dbReference>
<dbReference type="InterPro" id="IPR035699">
    <property type="entry name" value="AAA_6"/>
</dbReference>
<dbReference type="Gene3D" id="1.10.287.2620">
    <property type="match status" value="1"/>
</dbReference>
<evidence type="ECO:0000256" key="1">
    <source>
        <dbReference type="ARBA" id="ARBA00004245"/>
    </source>
</evidence>
<feature type="compositionally biased region" description="Polar residues" evidence="12">
    <location>
        <begin position="280"/>
        <end position="291"/>
    </location>
</feature>
<dbReference type="GO" id="GO:0005524">
    <property type="term" value="F:ATP binding"/>
    <property type="evidence" value="ECO:0007669"/>
    <property type="project" value="UniProtKB-KW"/>
</dbReference>
<evidence type="ECO:0000313" key="14">
    <source>
        <dbReference type="EMBL" id="KAK3801757.1"/>
    </source>
</evidence>
<comment type="similarity">
    <text evidence="2">Belongs to the dynein heavy chain family.</text>
</comment>
<dbReference type="InterPro" id="IPR024743">
    <property type="entry name" value="Dynein_HC_stalk"/>
</dbReference>
<dbReference type="Gene3D" id="1.20.920.20">
    <property type="match status" value="1"/>
</dbReference>
<evidence type="ECO:0000256" key="4">
    <source>
        <dbReference type="ARBA" id="ARBA00022701"/>
    </source>
</evidence>
<feature type="compositionally biased region" description="Basic and acidic residues" evidence="12">
    <location>
        <begin position="292"/>
        <end position="305"/>
    </location>
</feature>
<feature type="compositionally biased region" description="Low complexity" evidence="12">
    <location>
        <begin position="3320"/>
        <end position="3337"/>
    </location>
</feature>
<feature type="region of interest" description="Disordered" evidence="12">
    <location>
        <begin position="693"/>
        <end position="749"/>
    </location>
</feature>
<dbReference type="InterPro" id="IPR042228">
    <property type="entry name" value="Dynein_linker_3"/>
</dbReference>
<dbReference type="InterPro" id="IPR043157">
    <property type="entry name" value="Dynein_AAA1S"/>
</dbReference>
<keyword evidence="8 11" id="KW-0175">Coiled coil</keyword>
<proteinExistence type="inferred from homology"/>
<evidence type="ECO:0000256" key="9">
    <source>
        <dbReference type="ARBA" id="ARBA00023175"/>
    </source>
</evidence>
<accession>A0AAE1B8Y8</accession>
<dbReference type="InterPro" id="IPR027417">
    <property type="entry name" value="P-loop_NTPase"/>
</dbReference>
<dbReference type="InterPro" id="IPR026983">
    <property type="entry name" value="DHC"/>
</dbReference>
<keyword evidence="4" id="KW-0493">Microtubule</keyword>
<dbReference type="Gene3D" id="3.20.180.20">
    <property type="entry name" value="Dynein heavy chain, N-terminal domain 2"/>
    <property type="match status" value="1"/>
</dbReference>
<feature type="domain" description="AAA+ ATPase" evidence="13">
    <location>
        <begin position="2773"/>
        <end position="2931"/>
    </location>
</feature>
<dbReference type="Gene3D" id="1.10.472.130">
    <property type="match status" value="1"/>
</dbReference>
<gene>
    <name evidence="14" type="ORF">RRG08_043773</name>
</gene>
<feature type="compositionally biased region" description="Low complexity" evidence="12">
    <location>
        <begin position="1731"/>
        <end position="1745"/>
    </location>
</feature>
<evidence type="ECO:0000259" key="13">
    <source>
        <dbReference type="SMART" id="SM00382"/>
    </source>
</evidence>
<dbReference type="GO" id="GO:0007018">
    <property type="term" value="P:microtubule-based movement"/>
    <property type="evidence" value="ECO:0007669"/>
    <property type="project" value="InterPro"/>
</dbReference>
<dbReference type="InterPro" id="IPR003593">
    <property type="entry name" value="AAA+_ATPase"/>
</dbReference>
<dbReference type="Gene3D" id="3.40.50.300">
    <property type="entry name" value="P-loop containing nucleotide triphosphate hydrolases"/>
    <property type="match status" value="6"/>
</dbReference>
<dbReference type="Gene3D" id="1.20.920.30">
    <property type="match status" value="1"/>
</dbReference>
<dbReference type="InterPro" id="IPR043160">
    <property type="entry name" value="Dynein_C_barrel"/>
</dbReference>
<dbReference type="Gene3D" id="1.20.140.100">
    <property type="entry name" value="Dynein heavy chain, N-terminal domain 2"/>
    <property type="match status" value="1"/>
</dbReference>
<dbReference type="Pfam" id="PF18199">
    <property type="entry name" value="Dynein_C"/>
    <property type="match status" value="1"/>
</dbReference>
<dbReference type="Pfam" id="PF12775">
    <property type="entry name" value="AAA_7"/>
    <property type="match status" value="1"/>
</dbReference>
<evidence type="ECO:0000256" key="8">
    <source>
        <dbReference type="ARBA" id="ARBA00023054"/>
    </source>
</evidence>
<keyword evidence="9" id="KW-0505">Motor protein</keyword>
<keyword evidence="5" id="KW-0547">Nucleotide-binding</keyword>
<feature type="compositionally biased region" description="Polar residues" evidence="12">
    <location>
        <begin position="693"/>
        <end position="702"/>
    </location>
</feature>
<keyword evidence="6" id="KW-0067">ATP-binding</keyword>
<keyword evidence="3" id="KW-0963">Cytoplasm</keyword>
<feature type="coiled-coil region" evidence="11">
    <location>
        <begin position="4012"/>
        <end position="4081"/>
    </location>
</feature>
<dbReference type="Pfam" id="PF08393">
    <property type="entry name" value="DHC_N2"/>
    <property type="match status" value="1"/>
</dbReference>
<feature type="compositionally biased region" description="Acidic residues" evidence="12">
    <location>
        <begin position="3309"/>
        <end position="3319"/>
    </location>
</feature>
<dbReference type="Gene3D" id="1.10.8.1220">
    <property type="match status" value="1"/>
</dbReference>
<dbReference type="GO" id="GO:0005874">
    <property type="term" value="C:microtubule"/>
    <property type="evidence" value="ECO:0007669"/>
    <property type="project" value="UniProtKB-KW"/>
</dbReference>